<name>A0A914Z912_9BILA</name>
<organism evidence="1 2">
    <name type="scientific">Panagrolaimus superbus</name>
    <dbReference type="NCBI Taxonomy" id="310955"/>
    <lineage>
        <taxon>Eukaryota</taxon>
        <taxon>Metazoa</taxon>
        <taxon>Ecdysozoa</taxon>
        <taxon>Nematoda</taxon>
        <taxon>Chromadorea</taxon>
        <taxon>Rhabditida</taxon>
        <taxon>Tylenchina</taxon>
        <taxon>Panagrolaimomorpha</taxon>
        <taxon>Panagrolaimoidea</taxon>
        <taxon>Panagrolaimidae</taxon>
        <taxon>Panagrolaimus</taxon>
    </lineage>
</organism>
<dbReference type="WBParaSite" id="PSU_v2.g8817.t1">
    <property type="protein sequence ID" value="PSU_v2.g8817.t1"/>
    <property type="gene ID" value="PSU_v2.g8817"/>
</dbReference>
<keyword evidence="1" id="KW-1185">Reference proteome</keyword>
<evidence type="ECO:0000313" key="1">
    <source>
        <dbReference type="Proteomes" id="UP000887577"/>
    </source>
</evidence>
<proteinExistence type="predicted"/>
<accession>A0A914Z912</accession>
<dbReference type="AlphaFoldDB" id="A0A914Z912"/>
<reference evidence="2" key="1">
    <citation type="submission" date="2022-11" db="UniProtKB">
        <authorList>
            <consortium name="WormBaseParasite"/>
        </authorList>
    </citation>
    <scope>IDENTIFICATION</scope>
</reference>
<sequence length="68" mass="7604">MANLSTPWVMIILSPEMLKGVKVVLRLSKDTEESRIFHIREPKTLPSNSISANALPTIATKPIVHIRL</sequence>
<evidence type="ECO:0000313" key="2">
    <source>
        <dbReference type="WBParaSite" id="PSU_v2.g8817.t1"/>
    </source>
</evidence>
<dbReference type="Proteomes" id="UP000887577">
    <property type="component" value="Unplaced"/>
</dbReference>
<protein>
    <submittedName>
        <fullName evidence="2">Uncharacterized protein</fullName>
    </submittedName>
</protein>